<keyword evidence="2" id="KW-1185">Reference proteome</keyword>
<evidence type="ECO:0000313" key="2">
    <source>
        <dbReference type="Proteomes" id="UP000034034"/>
    </source>
</evidence>
<proteinExistence type="predicted"/>
<sequence length="60" mass="6810">MIKVRFDGGPRHGRTIDLVITGHVPLMLSGRPDSNGLYELRCTEGRGTRYTWIDDVPVRK</sequence>
<organism evidence="1 2">
    <name type="scientific">Streptomyces xiamenensis</name>
    <dbReference type="NCBI Taxonomy" id="408015"/>
    <lineage>
        <taxon>Bacteria</taxon>
        <taxon>Bacillati</taxon>
        <taxon>Actinomycetota</taxon>
        <taxon>Actinomycetes</taxon>
        <taxon>Kitasatosporales</taxon>
        <taxon>Streptomycetaceae</taxon>
        <taxon>Streptomyces</taxon>
    </lineage>
</organism>
<dbReference type="KEGG" id="sxi:SXIM_23560"/>
<gene>
    <name evidence="1" type="ORF">SXIM_23560</name>
</gene>
<reference evidence="1" key="1">
    <citation type="submission" date="2019-08" db="EMBL/GenBank/DDBJ databases">
        <title>Complete genome sequence of a mangrove-derived Streptomyces xiamenensis.</title>
        <authorList>
            <person name="Xu J."/>
        </authorList>
    </citation>
    <scope>NUCLEOTIDE SEQUENCE</scope>
    <source>
        <strain evidence="1">318</strain>
    </source>
</reference>
<dbReference type="PATRIC" id="fig|408015.6.peg.2391"/>
<dbReference type="HOGENOM" id="CLU_2940093_0_0_11"/>
<dbReference type="AlphaFoldDB" id="A0A0F7FV55"/>
<evidence type="ECO:0000313" key="1">
    <source>
        <dbReference type="EMBL" id="AKG43740.1"/>
    </source>
</evidence>
<protein>
    <submittedName>
        <fullName evidence="1">Uncharacterized protein</fullName>
    </submittedName>
</protein>
<dbReference type="Proteomes" id="UP000034034">
    <property type="component" value="Chromosome"/>
</dbReference>
<dbReference type="EMBL" id="CP009922">
    <property type="protein sequence ID" value="AKG43740.1"/>
    <property type="molecule type" value="Genomic_DNA"/>
</dbReference>
<name>A0A0F7FV55_9ACTN</name>
<accession>A0A0F7FV55</accession>
<dbReference type="STRING" id="408015.SXIM_23560"/>